<proteinExistence type="predicted"/>
<feature type="transmembrane region" description="Helical" evidence="1">
    <location>
        <begin position="50"/>
        <end position="71"/>
    </location>
</feature>
<name>A0ABT8RYK4_9BURK</name>
<evidence type="ECO:0000313" key="2">
    <source>
        <dbReference type="EMBL" id="MDO1531608.1"/>
    </source>
</evidence>
<organism evidence="2 3">
    <name type="scientific">Variovorax ginsengisoli</name>
    <dbReference type="NCBI Taxonomy" id="363844"/>
    <lineage>
        <taxon>Bacteria</taxon>
        <taxon>Pseudomonadati</taxon>
        <taxon>Pseudomonadota</taxon>
        <taxon>Betaproteobacteria</taxon>
        <taxon>Burkholderiales</taxon>
        <taxon>Comamonadaceae</taxon>
        <taxon>Variovorax</taxon>
    </lineage>
</organism>
<keyword evidence="1" id="KW-0472">Membrane</keyword>
<dbReference type="Proteomes" id="UP001169027">
    <property type="component" value="Unassembled WGS sequence"/>
</dbReference>
<dbReference type="EMBL" id="JAUKVY010000003">
    <property type="protein sequence ID" value="MDO1531608.1"/>
    <property type="molecule type" value="Genomic_DNA"/>
</dbReference>
<sequence length="72" mass="7731">MSSPQSLVRSPIDFVSGDFDALASHMRHCARAQGRWFAVRSHLQQVRSVAAGRIVTMACVAGVLAIGLFAFA</sequence>
<reference evidence="2" key="1">
    <citation type="submission" date="2023-06" db="EMBL/GenBank/DDBJ databases">
        <authorList>
            <person name="Jiang Y."/>
            <person name="Liu Q."/>
        </authorList>
    </citation>
    <scope>NUCLEOTIDE SEQUENCE</scope>
    <source>
        <strain evidence="2">CGMCC 1.12090</strain>
    </source>
</reference>
<accession>A0ABT8RYK4</accession>
<dbReference type="RefSeq" id="WP_301804725.1">
    <property type="nucleotide sequence ID" value="NZ_JAUJZH010000003.1"/>
</dbReference>
<gene>
    <name evidence="2" type="ORF">Q2T77_04850</name>
</gene>
<evidence type="ECO:0000313" key="3">
    <source>
        <dbReference type="Proteomes" id="UP001169027"/>
    </source>
</evidence>
<protein>
    <submittedName>
        <fullName evidence="2">Uncharacterized protein</fullName>
    </submittedName>
</protein>
<keyword evidence="1" id="KW-1133">Transmembrane helix</keyword>
<evidence type="ECO:0000256" key="1">
    <source>
        <dbReference type="SAM" id="Phobius"/>
    </source>
</evidence>
<comment type="caution">
    <text evidence="2">The sequence shown here is derived from an EMBL/GenBank/DDBJ whole genome shotgun (WGS) entry which is preliminary data.</text>
</comment>
<keyword evidence="1" id="KW-0812">Transmembrane</keyword>
<keyword evidence="3" id="KW-1185">Reference proteome</keyword>